<dbReference type="RefSeq" id="WP_171100659.1">
    <property type="nucleotide sequence ID" value="NZ_CP053084.1"/>
</dbReference>
<dbReference type="EMBL" id="CP053084">
    <property type="protein sequence ID" value="QJR30583.1"/>
    <property type="molecule type" value="Genomic_DNA"/>
</dbReference>
<evidence type="ECO:0000313" key="8">
    <source>
        <dbReference type="EMBL" id="QJR30583.1"/>
    </source>
</evidence>
<evidence type="ECO:0000259" key="7">
    <source>
        <dbReference type="Pfam" id="PF00171"/>
    </source>
</evidence>
<gene>
    <name evidence="8" type="ORF">HKT17_13200</name>
</gene>
<dbReference type="InterPro" id="IPR012394">
    <property type="entry name" value="Aldehyde_DH_NAD(P)"/>
</dbReference>
<dbReference type="CDD" id="cd07133">
    <property type="entry name" value="ALDH_CALDH_CalB"/>
    <property type="match status" value="1"/>
</dbReference>
<dbReference type="PANTHER" id="PTHR43570">
    <property type="entry name" value="ALDEHYDE DEHYDROGENASE"/>
    <property type="match status" value="1"/>
</dbReference>
<accession>A0ABX6N829</accession>
<dbReference type="InterPro" id="IPR029510">
    <property type="entry name" value="Ald_DH_CS_GLU"/>
</dbReference>
<keyword evidence="3" id="KW-0520">NAD</keyword>
<evidence type="ECO:0000256" key="6">
    <source>
        <dbReference type="RuleBase" id="RU003345"/>
    </source>
</evidence>
<keyword evidence="2 4" id="KW-0560">Oxidoreductase</keyword>
<dbReference type="InterPro" id="IPR016161">
    <property type="entry name" value="Ald_DH/histidinol_DH"/>
</dbReference>
<reference evidence="8 9" key="1">
    <citation type="submission" date="2020-05" db="EMBL/GenBank/DDBJ databases">
        <title>Compete genome of Limnobacter sp. SAORIC-580.</title>
        <authorList>
            <person name="Song J."/>
            <person name="Cho J.-C."/>
        </authorList>
    </citation>
    <scope>NUCLEOTIDE SEQUENCE [LARGE SCALE GENOMIC DNA]</scope>
    <source>
        <strain evidence="8 9">SAORIC-580</strain>
    </source>
</reference>
<dbReference type="InterPro" id="IPR016163">
    <property type="entry name" value="Ald_DH_C"/>
</dbReference>
<protein>
    <recommendedName>
        <fullName evidence="4">Aldehyde dehydrogenase</fullName>
    </recommendedName>
</protein>
<evidence type="ECO:0000256" key="3">
    <source>
        <dbReference type="ARBA" id="ARBA00023027"/>
    </source>
</evidence>
<dbReference type="Pfam" id="PF00171">
    <property type="entry name" value="Aldedh"/>
    <property type="match status" value="1"/>
</dbReference>
<keyword evidence="9" id="KW-1185">Reference proteome</keyword>
<dbReference type="Gene3D" id="3.40.309.10">
    <property type="entry name" value="Aldehyde Dehydrogenase, Chain A, domain 2"/>
    <property type="match status" value="1"/>
</dbReference>
<evidence type="ECO:0000313" key="9">
    <source>
        <dbReference type="Proteomes" id="UP000501130"/>
    </source>
</evidence>
<dbReference type="InterPro" id="IPR016162">
    <property type="entry name" value="Ald_DH_N"/>
</dbReference>
<evidence type="ECO:0000256" key="1">
    <source>
        <dbReference type="ARBA" id="ARBA00009986"/>
    </source>
</evidence>
<evidence type="ECO:0000256" key="4">
    <source>
        <dbReference type="PIRNR" id="PIRNR036492"/>
    </source>
</evidence>
<feature type="domain" description="Aldehyde dehydrogenase" evidence="7">
    <location>
        <begin position="32"/>
        <end position="446"/>
    </location>
</feature>
<organism evidence="8 9">
    <name type="scientific">Limnobacter profundi</name>
    <dbReference type="NCBI Taxonomy" id="2732163"/>
    <lineage>
        <taxon>Bacteria</taxon>
        <taxon>Pseudomonadati</taxon>
        <taxon>Pseudomonadota</taxon>
        <taxon>Betaproteobacteria</taxon>
        <taxon>Burkholderiales</taxon>
        <taxon>Burkholderiaceae</taxon>
        <taxon>Limnobacter</taxon>
    </lineage>
</organism>
<dbReference type="PIRSF" id="PIRSF036492">
    <property type="entry name" value="ALDH"/>
    <property type="match status" value="1"/>
</dbReference>
<dbReference type="Proteomes" id="UP000501130">
    <property type="component" value="Chromosome"/>
</dbReference>
<dbReference type="SUPFAM" id="SSF53720">
    <property type="entry name" value="ALDH-like"/>
    <property type="match status" value="1"/>
</dbReference>
<dbReference type="PROSITE" id="PS00687">
    <property type="entry name" value="ALDEHYDE_DEHYDR_GLU"/>
    <property type="match status" value="1"/>
</dbReference>
<dbReference type="InterPro" id="IPR015590">
    <property type="entry name" value="Aldehyde_DH_dom"/>
</dbReference>
<comment type="similarity">
    <text evidence="1 4 6">Belongs to the aldehyde dehydrogenase family.</text>
</comment>
<proteinExistence type="inferred from homology"/>
<evidence type="ECO:0000256" key="2">
    <source>
        <dbReference type="ARBA" id="ARBA00023002"/>
    </source>
</evidence>
<sequence>MDRVDNLQLVSGRLQDVFDCQQRTYRANPHPSKQERISNLDLLEEIILRNEEELLDAMSEDFGHRSRHESTMLDIVSSLSAVRHSRKHVGLWMKARKVPTPLQLRPSVSYIKPQPLGIIGIITPWNFPVYLSFAGLASALAAGNCCMLKPSEYSPRTSALMARLLEGNFGEEHVAVIEGDETVADAFSRLPFDHLLFTGSQRVGRLVAKAAAENLTPVTLEMGGKSPLIVAPSGNVAQAAACAAHGKMINAGQVCVAPDYAMVHESQLRRFISEVKRASHKQYPTIRNNPDVSCVINSRHMARLRDLVEDARKKGAEIIEINPAHEVFEPSAKKFPLTLVVNPNPDMRVMQEEVFGSILPILAYRTLEEAVTQVQTKERAIALYLFVSKQAEKDLVLSQTVSGGVTVNDAMWHVLNDHMPFGGVGASGMGAYHGLVGFNAMSQLKPVLEQSRFNAAPLLRAPYGTVFEKVVTVLKKIV</sequence>
<dbReference type="Gene3D" id="3.40.605.10">
    <property type="entry name" value="Aldehyde Dehydrogenase, Chain A, domain 1"/>
    <property type="match status" value="1"/>
</dbReference>
<feature type="active site" evidence="5">
    <location>
        <position position="221"/>
    </location>
</feature>
<dbReference type="PANTHER" id="PTHR43570:SF20">
    <property type="entry name" value="ALDEHYDE DEHYDROGENASE ALDX-RELATED"/>
    <property type="match status" value="1"/>
</dbReference>
<evidence type="ECO:0000256" key="5">
    <source>
        <dbReference type="PROSITE-ProRule" id="PRU10007"/>
    </source>
</evidence>
<name>A0ABX6N829_9BURK</name>